<feature type="domain" description="Siroheme decarboxylase NirL-like HTH" evidence="7">
    <location>
        <begin position="5"/>
        <end position="51"/>
    </location>
</feature>
<evidence type="ECO:0000256" key="2">
    <source>
        <dbReference type="ARBA" id="ARBA00023444"/>
    </source>
</evidence>
<dbReference type="InterPro" id="IPR050684">
    <property type="entry name" value="HTH-Siroheme_Decarb"/>
</dbReference>
<evidence type="ECO:0000259" key="7">
    <source>
        <dbReference type="Pfam" id="PF22451"/>
    </source>
</evidence>
<evidence type="ECO:0000313" key="8">
    <source>
        <dbReference type="EMBL" id="KUG15922.1"/>
    </source>
</evidence>
<dbReference type="Gene3D" id="3.30.70.3460">
    <property type="match status" value="1"/>
</dbReference>
<feature type="domain" description="Siroheme decarboxylase AsnC-like ligand binding" evidence="6">
    <location>
        <begin position="62"/>
        <end position="141"/>
    </location>
</feature>
<reference evidence="8" key="1">
    <citation type="journal article" date="2015" name="Proc. Natl. Acad. Sci. U.S.A.">
        <title>Networks of energetic and metabolic interactions define dynamics in microbial communities.</title>
        <authorList>
            <person name="Embree M."/>
            <person name="Liu J.K."/>
            <person name="Al-Bassam M.M."/>
            <person name="Zengler K."/>
        </authorList>
    </citation>
    <scope>NUCLEOTIDE SEQUENCE</scope>
</reference>
<dbReference type="EMBL" id="LNQE01001520">
    <property type="protein sequence ID" value="KUG15922.1"/>
    <property type="molecule type" value="Genomic_DNA"/>
</dbReference>
<dbReference type="AlphaFoldDB" id="A0A0W8F5T8"/>
<dbReference type="EC" id="4.1.1.111" evidence="4"/>
<dbReference type="Pfam" id="PF17805">
    <property type="entry name" value="AsnC_trans_reg2"/>
    <property type="match status" value="1"/>
</dbReference>
<dbReference type="PANTHER" id="PTHR43413:SF1">
    <property type="entry name" value="SIROHEME DECARBOXYLASE NIRL SUBUNIT"/>
    <property type="match status" value="1"/>
</dbReference>
<comment type="catalytic activity">
    <reaction evidence="5">
        <text>siroheme + 2 H(+) = 12,18-didecarboxysiroheme + 2 CO2</text>
        <dbReference type="Rhea" id="RHEA:19093"/>
        <dbReference type="ChEBI" id="CHEBI:15378"/>
        <dbReference type="ChEBI" id="CHEBI:16526"/>
        <dbReference type="ChEBI" id="CHEBI:60052"/>
        <dbReference type="ChEBI" id="CHEBI:140497"/>
        <dbReference type="EC" id="4.1.1.111"/>
    </reaction>
</comment>
<keyword evidence="1" id="KW-0456">Lyase</keyword>
<comment type="similarity">
    <text evidence="3">Belongs to the Ahb/Nir family.</text>
</comment>
<protein>
    <recommendedName>
        <fullName evidence="4">siroheme decarboxylase</fullName>
        <ecNumber evidence="4">4.1.1.111</ecNumber>
    </recommendedName>
</protein>
<comment type="caution">
    <text evidence="8">The sequence shown here is derived from an EMBL/GenBank/DDBJ whole genome shotgun (WGS) entry which is preliminary data.</text>
</comment>
<evidence type="ECO:0000256" key="5">
    <source>
        <dbReference type="ARBA" id="ARBA00048470"/>
    </source>
</evidence>
<accession>A0A0W8F5T8</accession>
<dbReference type="GO" id="GO:0016829">
    <property type="term" value="F:lyase activity"/>
    <property type="evidence" value="ECO:0007669"/>
    <property type="project" value="UniProtKB-KW"/>
</dbReference>
<organism evidence="8">
    <name type="scientific">hydrocarbon metagenome</name>
    <dbReference type="NCBI Taxonomy" id="938273"/>
    <lineage>
        <taxon>unclassified sequences</taxon>
        <taxon>metagenomes</taxon>
        <taxon>ecological metagenomes</taxon>
    </lineage>
</organism>
<evidence type="ECO:0000256" key="3">
    <source>
        <dbReference type="ARBA" id="ARBA00023457"/>
    </source>
</evidence>
<dbReference type="InterPro" id="IPR053953">
    <property type="entry name" value="NirdL-like_HTH"/>
</dbReference>
<evidence type="ECO:0000256" key="4">
    <source>
        <dbReference type="ARBA" id="ARBA00023471"/>
    </source>
</evidence>
<evidence type="ECO:0000256" key="1">
    <source>
        <dbReference type="ARBA" id="ARBA00023239"/>
    </source>
</evidence>
<dbReference type="InterPro" id="IPR036388">
    <property type="entry name" value="WH-like_DNA-bd_sf"/>
</dbReference>
<dbReference type="PANTHER" id="PTHR43413">
    <property type="entry name" value="TRANSCRIPTIONAL REGULATOR, ASNC FAMILY"/>
    <property type="match status" value="1"/>
</dbReference>
<dbReference type="InterPro" id="IPR040523">
    <property type="entry name" value="AsnC_trans_reg2"/>
</dbReference>
<sequence length="154" mass="17574">MDEIDLRLLSLVQVGFPLTPKPFEDLGGLLSLEEKEVIERLDGLQKEGLVRRIGPILDLRRLGRSGILAALQVSPEEADGLAEFVNQYQEVSHNYLRPNESGYNMWFTVSATEERIQEVLEEIRKSTGRRMLVLPTGRIFKIGVKFDIMCEEEE</sequence>
<name>A0A0W8F5T8_9ZZZZ</name>
<dbReference type="Gene3D" id="1.10.10.10">
    <property type="entry name" value="Winged helix-like DNA-binding domain superfamily/Winged helix DNA-binding domain"/>
    <property type="match status" value="1"/>
</dbReference>
<gene>
    <name evidence="8" type="ORF">ASZ90_014430</name>
</gene>
<comment type="pathway">
    <text evidence="2">Porphyrin-containing compound metabolism.</text>
</comment>
<proteinExistence type="inferred from homology"/>
<dbReference type="Pfam" id="PF22451">
    <property type="entry name" value="NirdL-like_HTH"/>
    <property type="match status" value="1"/>
</dbReference>
<evidence type="ECO:0000259" key="6">
    <source>
        <dbReference type="Pfam" id="PF17805"/>
    </source>
</evidence>